<dbReference type="GO" id="GO:0008270">
    <property type="term" value="F:zinc ion binding"/>
    <property type="evidence" value="ECO:0007669"/>
    <property type="project" value="InterPro"/>
</dbReference>
<keyword evidence="5" id="KW-0479">Metal-binding</keyword>
<dbReference type="EMBL" id="CAEZWO010000018">
    <property type="protein sequence ID" value="CAB4653482.1"/>
    <property type="molecule type" value="Genomic_DNA"/>
</dbReference>
<evidence type="ECO:0000256" key="6">
    <source>
        <dbReference type="ARBA" id="ARBA00022833"/>
    </source>
</evidence>
<comment type="similarity">
    <text evidence="3">Belongs to the alpha-carbonic anhydrase family.</text>
</comment>
<dbReference type="EMBL" id="CAFAZX010000060">
    <property type="protein sequence ID" value="CAB4844254.1"/>
    <property type="molecule type" value="Genomic_DNA"/>
</dbReference>
<evidence type="ECO:0000256" key="8">
    <source>
        <dbReference type="ARBA" id="ARBA00048348"/>
    </source>
</evidence>
<feature type="domain" description="Alpha-carbonic anhydrase" evidence="9">
    <location>
        <begin position="50"/>
        <end position="275"/>
    </location>
</feature>
<dbReference type="Gene3D" id="3.10.200.10">
    <property type="entry name" value="Alpha carbonic anhydrase"/>
    <property type="match status" value="1"/>
</dbReference>
<dbReference type="InterPro" id="IPR001148">
    <property type="entry name" value="CA_dom"/>
</dbReference>
<evidence type="ECO:0000256" key="3">
    <source>
        <dbReference type="ARBA" id="ARBA00010718"/>
    </source>
</evidence>
<comment type="function">
    <text evidence="2">Reversible hydration of carbon dioxide.</text>
</comment>
<dbReference type="PANTHER" id="PTHR18952:SF265">
    <property type="entry name" value="CARBONIC ANHYDRASE"/>
    <property type="match status" value="1"/>
</dbReference>
<dbReference type="AlphaFoldDB" id="A0A6J6KVF6"/>
<comment type="cofactor">
    <cofactor evidence="1">
        <name>Zn(2+)</name>
        <dbReference type="ChEBI" id="CHEBI:29105"/>
    </cofactor>
</comment>
<keyword evidence="7" id="KW-0456">Lyase</keyword>
<comment type="catalytic activity">
    <reaction evidence="8">
        <text>hydrogencarbonate + H(+) = CO2 + H2O</text>
        <dbReference type="Rhea" id="RHEA:10748"/>
        <dbReference type="ChEBI" id="CHEBI:15377"/>
        <dbReference type="ChEBI" id="CHEBI:15378"/>
        <dbReference type="ChEBI" id="CHEBI:16526"/>
        <dbReference type="ChEBI" id="CHEBI:17544"/>
        <dbReference type="EC" id="4.2.1.1"/>
    </reaction>
</comment>
<dbReference type="InterPro" id="IPR018338">
    <property type="entry name" value="Carbonic_anhydrase_a-class_CS"/>
</dbReference>
<name>A0A6J6KVF6_9ZZZZ</name>
<evidence type="ECO:0000256" key="1">
    <source>
        <dbReference type="ARBA" id="ARBA00001947"/>
    </source>
</evidence>
<evidence type="ECO:0000256" key="2">
    <source>
        <dbReference type="ARBA" id="ARBA00002904"/>
    </source>
</evidence>
<dbReference type="EC" id="4.2.1.1" evidence="4"/>
<evidence type="ECO:0000256" key="7">
    <source>
        <dbReference type="ARBA" id="ARBA00023239"/>
    </source>
</evidence>
<accession>A0A6J6KVF6</accession>
<organism evidence="10">
    <name type="scientific">freshwater metagenome</name>
    <dbReference type="NCBI Taxonomy" id="449393"/>
    <lineage>
        <taxon>unclassified sequences</taxon>
        <taxon>metagenomes</taxon>
        <taxon>ecological metagenomes</taxon>
    </lineage>
</organism>
<dbReference type="CDD" id="cd03124">
    <property type="entry name" value="alpha_CA_prokaryotic_like"/>
    <property type="match status" value="1"/>
</dbReference>
<dbReference type="SMART" id="SM01057">
    <property type="entry name" value="Carb_anhydrase"/>
    <property type="match status" value="1"/>
</dbReference>
<gene>
    <name evidence="10" type="ORF">UFOPK2254_00297</name>
    <name evidence="11" type="ORF">UFOPK3241_01015</name>
</gene>
<protein>
    <recommendedName>
        <fullName evidence="4">carbonic anhydrase</fullName>
        <ecNumber evidence="4">4.2.1.1</ecNumber>
    </recommendedName>
</protein>
<evidence type="ECO:0000313" key="11">
    <source>
        <dbReference type="EMBL" id="CAB4844254.1"/>
    </source>
</evidence>
<evidence type="ECO:0000259" key="9">
    <source>
        <dbReference type="PROSITE" id="PS51144"/>
    </source>
</evidence>
<keyword evidence="6" id="KW-0862">Zinc</keyword>
<evidence type="ECO:0000313" key="10">
    <source>
        <dbReference type="EMBL" id="CAB4653482.1"/>
    </source>
</evidence>
<dbReference type="InterPro" id="IPR023561">
    <property type="entry name" value="Carbonic_anhydrase_a-class"/>
</dbReference>
<sequence length="279" mass="30119">MFSGSPSNWLWAKKSESLLRIPSIKSKFAIGALAGVALLVVASTASFAATAWTYTGATGPSHWKSVDPTNYATCVDGTAQSPINIVKPVKADLTNLKFSYVKSEAGIFNNGHTVEAEPLGTEKSSVTIDGTVYNFAQFHFHAPSEHEINGMHYPVEIHFVNKSDAGKLAVVGVFIKAGAANAEWKAFTDKLTTATEDPEATKVELEWSKLLPTSKTTLRYDGSLTTPGCTEGVKWNVMTHPITMSQAQINQFLEAYSGNNRPVQPLHGRVVKLDSTSAK</sequence>
<reference evidence="10" key="1">
    <citation type="submission" date="2020-05" db="EMBL/GenBank/DDBJ databases">
        <authorList>
            <person name="Chiriac C."/>
            <person name="Salcher M."/>
            <person name="Ghai R."/>
            <person name="Kavagutti S V."/>
        </authorList>
    </citation>
    <scope>NUCLEOTIDE SEQUENCE</scope>
</reference>
<evidence type="ECO:0000256" key="5">
    <source>
        <dbReference type="ARBA" id="ARBA00022723"/>
    </source>
</evidence>
<dbReference type="GO" id="GO:0004089">
    <property type="term" value="F:carbonate dehydratase activity"/>
    <property type="evidence" value="ECO:0007669"/>
    <property type="project" value="UniProtKB-EC"/>
</dbReference>
<dbReference type="SUPFAM" id="SSF51069">
    <property type="entry name" value="Carbonic anhydrase"/>
    <property type="match status" value="1"/>
</dbReference>
<dbReference type="Pfam" id="PF00194">
    <property type="entry name" value="Carb_anhydrase"/>
    <property type="match status" value="1"/>
</dbReference>
<dbReference type="InterPro" id="IPR036398">
    <property type="entry name" value="CA_dom_sf"/>
</dbReference>
<evidence type="ECO:0000256" key="4">
    <source>
        <dbReference type="ARBA" id="ARBA00012925"/>
    </source>
</evidence>
<dbReference type="InterPro" id="IPR041891">
    <property type="entry name" value="Alpha_CA_prokaryot-like"/>
</dbReference>
<dbReference type="PANTHER" id="PTHR18952">
    <property type="entry name" value="CARBONIC ANHYDRASE"/>
    <property type="match status" value="1"/>
</dbReference>
<dbReference type="PROSITE" id="PS51144">
    <property type="entry name" value="ALPHA_CA_2"/>
    <property type="match status" value="1"/>
</dbReference>
<dbReference type="PROSITE" id="PS00162">
    <property type="entry name" value="ALPHA_CA_1"/>
    <property type="match status" value="1"/>
</dbReference>
<proteinExistence type="inferred from homology"/>